<name>A0A212KAG9_9BACT</name>
<evidence type="ECO:0008006" key="3">
    <source>
        <dbReference type="Google" id="ProtNLM"/>
    </source>
</evidence>
<proteinExistence type="predicted"/>
<gene>
    <name evidence="2" type="ORF">KL86DYS2_13425</name>
</gene>
<dbReference type="AlphaFoldDB" id="A0A212KAG9"/>
<keyword evidence="1" id="KW-0732">Signal</keyword>
<feature type="chain" id="PRO_5012171333" description="Lipid-binding hydrolase" evidence="1">
    <location>
        <begin position="19"/>
        <end position="166"/>
    </location>
</feature>
<sequence>MKKYIILLLCVTISLGFAACSDDIEPGGTKTEALAGDWYVMLTDEAGNDLGGGFTLVTTYNTAADVATEMFFDDGKFWPIKGKISCDVNSLTFSTKDFVDNYYDYKGTFYKFKIHEGKVLLNQGHAKSGRVSDSIYVKFEAMDDPGNTYIYTGHRRTGFIEDEYAH</sequence>
<dbReference type="Pfam" id="PF12888">
    <property type="entry name" value="Lipid_bd"/>
    <property type="match status" value="1"/>
</dbReference>
<feature type="signal peptide" evidence="1">
    <location>
        <begin position="1"/>
        <end position="18"/>
    </location>
</feature>
<organism evidence="2">
    <name type="scientific">uncultured Dysgonomonas sp</name>
    <dbReference type="NCBI Taxonomy" id="206096"/>
    <lineage>
        <taxon>Bacteria</taxon>
        <taxon>Pseudomonadati</taxon>
        <taxon>Bacteroidota</taxon>
        <taxon>Bacteroidia</taxon>
        <taxon>Bacteroidales</taxon>
        <taxon>Dysgonomonadaceae</taxon>
        <taxon>Dysgonomonas</taxon>
        <taxon>environmental samples</taxon>
    </lineage>
</organism>
<dbReference type="PROSITE" id="PS51257">
    <property type="entry name" value="PROKAR_LIPOPROTEIN"/>
    <property type="match status" value="1"/>
</dbReference>
<evidence type="ECO:0000313" key="2">
    <source>
        <dbReference type="EMBL" id="SBW08652.1"/>
    </source>
</evidence>
<protein>
    <recommendedName>
        <fullName evidence="3">Lipid-binding hydrolase</fullName>
    </recommendedName>
</protein>
<accession>A0A212KAG9</accession>
<evidence type="ECO:0000256" key="1">
    <source>
        <dbReference type="SAM" id="SignalP"/>
    </source>
</evidence>
<dbReference type="EMBL" id="FLUL01000001">
    <property type="protein sequence ID" value="SBW08652.1"/>
    <property type="molecule type" value="Genomic_DNA"/>
</dbReference>
<dbReference type="InterPro" id="IPR024404">
    <property type="entry name" value="Lipid-bd_put"/>
</dbReference>
<reference evidence="2" key="1">
    <citation type="submission" date="2016-04" db="EMBL/GenBank/DDBJ databases">
        <authorList>
            <person name="Evans L.H."/>
            <person name="Alamgir A."/>
            <person name="Owens N."/>
            <person name="Weber N.D."/>
            <person name="Virtaneva K."/>
            <person name="Barbian K."/>
            <person name="Babar A."/>
            <person name="Rosenke K."/>
        </authorList>
    </citation>
    <scope>NUCLEOTIDE SEQUENCE</scope>
    <source>
        <strain evidence="2">86-2</strain>
    </source>
</reference>
<dbReference type="InterPro" id="IPR038668">
    <property type="entry name" value="Lipid-bd_sf"/>
</dbReference>
<dbReference type="Gene3D" id="2.40.128.220">
    <property type="match status" value="1"/>
</dbReference>
<dbReference type="RefSeq" id="WP_296952234.1">
    <property type="nucleotide sequence ID" value="NZ_LT599021.1"/>
</dbReference>